<dbReference type="SUPFAM" id="SSF103473">
    <property type="entry name" value="MFS general substrate transporter"/>
    <property type="match status" value="1"/>
</dbReference>
<feature type="transmembrane region" description="Helical" evidence="3">
    <location>
        <begin position="142"/>
        <end position="163"/>
    </location>
</feature>
<evidence type="ECO:0000256" key="2">
    <source>
        <dbReference type="SAM" id="MobiDB-lite"/>
    </source>
</evidence>
<keyword evidence="3" id="KW-0812">Transmembrane</keyword>
<gene>
    <name evidence="4" type="ORF">RHGRI_014706</name>
</gene>
<evidence type="ECO:0000313" key="4">
    <source>
        <dbReference type="EMBL" id="KAG5549451.1"/>
    </source>
</evidence>
<sequence length="169" mass="18635">MRTGFAGSQKRASDHRSSLLRTYQKSDEGHRRSGEGRRSCGEIWRELKWLGQCQTTSKQYGSTSERAGMARSTSDDVGAVSIITAMFVLQNKAVDQHQRGAANGISMTAMSLFKAAGPAGAGAIFSWTQKRQDVAFFPGDHMIFFILNVIEAIGVLMTFKPFLVKRQNP</sequence>
<feature type="region of interest" description="Disordered" evidence="2">
    <location>
        <begin position="1"/>
        <end position="37"/>
    </location>
</feature>
<evidence type="ECO:0000313" key="5">
    <source>
        <dbReference type="Proteomes" id="UP000823749"/>
    </source>
</evidence>
<evidence type="ECO:0000256" key="1">
    <source>
        <dbReference type="ARBA" id="ARBA00044504"/>
    </source>
</evidence>
<keyword evidence="3" id="KW-1133">Transmembrane helix</keyword>
<reference evidence="4" key="1">
    <citation type="submission" date="2020-08" db="EMBL/GenBank/DDBJ databases">
        <title>Plant Genome Project.</title>
        <authorList>
            <person name="Zhang R.-G."/>
        </authorList>
    </citation>
    <scope>NUCLEOTIDE SEQUENCE</scope>
    <source>
        <strain evidence="4">WSP0</strain>
        <tissue evidence="4">Leaf</tissue>
    </source>
</reference>
<keyword evidence="5" id="KW-1185">Reference proteome</keyword>
<dbReference type="AlphaFoldDB" id="A0AAV6KAE7"/>
<name>A0AAV6KAE7_9ERIC</name>
<feature type="compositionally biased region" description="Basic and acidic residues" evidence="2">
    <location>
        <begin position="24"/>
        <end position="37"/>
    </location>
</feature>
<evidence type="ECO:0000256" key="3">
    <source>
        <dbReference type="SAM" id="Phobius"/>
    </source>
</evidence>
<protein>
    <submittedName>
        <fullName evidence="4">Uncharacterized protein</fullName>
    </submittedName>
</protein>
<accession>A0AAV6KAE7</accession>
<dbReference type="InterPro" id="IPR036259">
    <property type="entry name" value="MFS_trans_sf"/>
</dbReference>
<dbReference type="Proteomes" id="UP000823749">
    <property type="component" value="Chromosome 5"/>
</dbReference>
<proteinExistence type="inferred from homology"/>
<keyword evidence="3" id="KW-0472">Membrane</keyword>
<comment type="caution">
    <text evidence="4">The sequence shown here is derived from an EMBL/GenBank/DDBJ whole genome shotgun (WGS) entry which is preliminary data.</text>
</comment>
<organism evidence="4 5">
    <name type="scientific">Rhododendron griersonianum</name>
    <dbReference type="NCBI Taxonomy" id="479676"/>
    <lineage>
        <taxon>Eukaryota</taxon>
        <taxon>Viridiplantae</taxon>
        <taxon>Streptophyta</taxon>
        <taxon>Embryophyta</taxon>
        <taxon>Tracheophyta</taxon>
        <taxon>Spermatophyta</taxon>
        <taxon>Magnoliopsida</taxon>
        <taxon>eudicotyledons</taxon>
        <taxon>Gunneridae</taxon>
        <taxon>Pentapetalae</taxon>
        <taxon>asterids</taxon>
        <taxon>Ericales</taxon>
        <taxon>Ericaceae</taxon>
        <taxon>Ericoideae</taxon>
        <taxon>Rhodoreae</taxon>
        <taxon>Rhododendron</taxon>
    </lineage>
</organism>
<comment type="similarity">
    <text evidence="1">Belongs to the major facilitator superfamily. Phosphate:H(+) symporter (TC 2.A.1.9) family.</text>
</comment>
<dbReference type="EMBL" id="JACTNZ010000005">
    <property type="protein sequence ID" value="KAG5549451.1"/>
    <property type="molecule type" value="Genomic_DNA"/>
</dbReference>
<dbReference type="Gene3D" id="1.20.1250.20">
    <property type="entry name" value="MFS general substrate transporter like domains"/>
    <property type="match status" value="1"/>
</dbReference>